<name>A0A2N3Y264_SACSN</name>
<dbReference type="AlphaFoldDB" id="A0A2N3Y264"/>
<dbReference type="EMBL" id="PJNB01000001">
    <property type="protein sequence ID" value="PKW17023.1"/>
    <property type="molecule type" value="Genomic_DNA"/>
</dbReference>
<evidence type="ECO:0000313" key="3">
    <source>
        <dbReference type="Proteomes" id="UP000233786"/>
    </source>
</evidence>
<proteinExistence type="predicted"/>
<keyword evidence="3" id="KW-1185">Reference proteome</keyword>
<gene>
    <name evidence="2" type="ORF">A8926_4942</name>
</gene>
<dbReference type="Proteomes" id="UP000233786">
    <property type="component" value="Unassembled WGS sequence"/>
</dbReference>
<sequence>MFGKAQGVVVPKGVMTPQQQAEFADFVARLRPAPARRPGPHMSFPRTGFHRWR</sequence>
<comment type="caution">
    <text evidence="2">The sequence shown here is derived from an EMBL/GenBank/DDBJ whole genome shotgun (WGS) entry which is preliminary data.</text>
</comment>
<feature type="region of interest" description="Disordered" evidence="1">
    <location>
        <begin position="32"/>
        <end position="53"/>
    </location>
</feature>
<evidence type="ECO:0000313" key="2">
    <source>
        <dbReference type="EMBL" id="PKW17023.1"/>
    </source>
</evidence>
<protein>
    <submittedName>
        <fullName evidence="2">Uncharacterized protein</fullName>
    </submittedName>
</protein>
<accession>A0A2N3Y264</accession>
<organism evidence="2 3">
    <name type="scientific">Saccharopolyspora spinosa</name>
    <dbReference type="NCBI Taxonomy" id="60894"/>
    <lineage>
        <taxon>Bacteria</taxon>
        <taxon>Bacillati</taxon>
        <taxon>Actinomycetota</taxon>
        <taxon>Actinomycetes</taxon>
        <taxon>Pseudonocardiales</taxon>
        <taxon>Pseudonocardiaceae</taxon>
        <taxon>Saccharopolyspora</taxon>
    </lineage>
</organism>
<reference evidence="2" key="1">
    <citation type="submission" date="2017-12" db="EMBL/GenBank/DDBJ databases">
        <title>Sequencing the genomes of 1000 Actinobacteria strains.</title>
        <authorList>
            <person name="Klenk H.-P."/>
        </authorList>
    </citation>
    <scope>NUCLEOTIDE SEQUENCE [LARGE SCALE GENOMIC DNA]</scope>
    <source>
        <strain evidence="2">DSM 44228</strain>
    </source>
</reference>
<evidence type="ECO:0000256" key="1">
    <source>
        <dbReference type="SAM" id="MobiDB-lite"/>
    </source>
</evidence>